<accession>A0ABM1MEV3</accession>
<keyword evidence="3 10" id="KW-0716">Sensory transduction</keyword>
<reference evidence="12" key="1">
    <citation type="submission" date="2025-08" db="UniProtKB">
        <authorList>
            <consortium name="RefSeq"/>
        </authorList>
    </citation>
    <scope>IDENTIFICATION</scope>
    <source>
        <tissue evidence="12">Whole Larva</tissue>
    </source>
</reference>
<comment type="subcellular location">
    <subcellularLocation>
        <location evidence="1 10">Cell membrane</location>
        <topology evidence="1 10">Multi-pass membrane protein</topology>
    </subcellularLocation>
</comment>
<name>A0ABM1MEV3_NICVS</name>
<proteinExistence type="inferred from homology"/>
<keyword evidence="4 10" id="KW-0812">Transmembrane</keyword>
<feature type="transmembrane region" description="Helical" evidence="10">
    <location>
        <begin position="270"/>
        <end position="291"/>
    </location>
</feature>
<evidence type="ECO:0000256" key="6">
    <source>
        <dbReference type="ARBA" id="ARBA00022989"/>
    </source>
</evidence>
<gene>
    <name evidence="12" type="primary">LOC108560168</name>
</gene>
<feature type="transmembrane region" description="Helical" evidence="10">
    <location>
        <begin position="129"/>
        <end position="151"/>
    </location>
</feature>
<evidence type="ECO:0000256" key="7">
    <source>
        <dbReference type="ARBA" id="ARBA00023136"/>
    </source>
</evidence>
<feature type="transmembrane region" description="Helical" evidence="10">
    <location>
        <begin position="297"/>
        <end position="315"/>
    </location>
</feature>
<evidence type="ECO:0000256" key="3">
    <source>
        <dbReference type="ARBA" id="ARBA00022606"/>
    </source>
</evidence>
<sequence length="391" mass="46095">MKGKKENTEILDGFFMMFRYYGIYPKRGAAINDIKFHVQFMIIIFLYSNATVGGAMLLFQMFYRKEHILIKDLLDNLVVLAAGIGMHTVILVFRKTMPLMQKIIRKISHTGDRFGVPDDMWKRNKQMELFGYASFFYTFFGAISYTLVGILDIDSCKQQKIEYNLSKVCGMMQLTWMPFDIESFPNYQIFWVLQFVTCTAIASLTLVISVFLFSINEMFMTRIAHWRDKFNVTFNLKDEEEQRAHLNLCIEYHFEIIELYQQINLYLSPLILTLLLMGSPIISIISFTFMLKHELKSVFHVFGWITSTFLICYCGQRLIDESEKMTMEVYSCKWYNAKLTFQKDIYLMILRMQKLMVLNAYGFFDVSLAQFCSMMQNSYSFLALLNQTYKE</sequence>
<keyword evidence="2" id="KW-1003">Cell membrane</keyword>
<feature type="transmembrane region" description="Helical" evidence="10">
    <location>
        <begin position="36"/>
        <end position="61"/>
    </location>
</feature>
<protein>
    <recommendedName>
        <fullName evidence="10">Odorant receptor</fullName>
    </recommendedName>
</protein>
<feature type="transmembrane region" description="Helical" evidence="10">
    <location>
        <begin position="73"/>
        <end position="93"/>
    </location>
</feature>
<evidence type="ECO:0000256" key="2">
    <source>
        <dbReference type="ARBA" id="ARBA00022475"/>
    </source>
</evidence>
<feature type="transmembrane region" description="Helical" evidence="10">
    <location>
        <begin position="189"/>
        <end position="213"/>
    </location>
</feature>
<dbReference type="InterPro" id="IPR004117">
    <property type="entry name" value="7tm6_olfct_rcpt"/>
</dbReference>
<evidence type="ECO:0000256" key="4">
    <source>
        <dbReference type="ARBA" id="ARBA00022692"/>
    </source>
</evidence>
<evidence type="ECO:0000256" key="8">
    <source>
        <dbReference type="ARBA" id="ARBA00023170"/>
    </source>
</evidence>
<evidence type="ECO:0000256" key="10">
    <source>
        <dbReference type="RuleBase" id="RU351113"/>
    </source>
</evidence>
<dbReference type="PANTHER" id="PTHR21137">
    <property type="entry name" value="ODORANT RECEPTOR"/>
    <property type="match status" value="1"/>
</dbReference>
<evidence type="ECO:0000313" key="12">
    <source>
        <dbReference type="RefSeq" id="XP_017773103.1"/>
    </source>
</evidence>
<dbReference type="Proteomes" id="UP000695000">
    <property type="component" value="Unplaced"/>
</dbReference>
<keyword evidence="8 10" id="KW-0675">Receptor</keyword>
<comment type="caution">
    <text evidence="10">Lacks conserved residue(s) required for the propagation of feature annotation.</text>
</comment>
<evidence type="ECO:0000256" key="9">
    <source>
        <dbReference type="ARBA" id="ARBA00023224"/>
    </source>
</evidence>
<keyword evidence="5 10" id="KW-0552">Olfaction</keyword>
<dbReference type="Pfam" id="PF02949">
    <property type="entry name" value="7tm_6"/>
    <property type="match status" value="1"/>
</dbReference>
<keyword evidence="9 10" id="KW-0807">Transducer</keyword>
<keyword evidence="11" id="KW-1185">Reference proteome</keyword>
<keyword evidence="6 10" id="KW-1133">Transmembrane helix</keyword>
<dbReference type="RefSeq" id="XP_017773103.1">
    <property type="nucleotide sequence ID" value="XM_017917614.1"/>
</dbReference>
<evidence type="ECO:0000313" key="11">
    <source>
        <dbReference type="Proteomes" id="UP000695000"/>
    </source>
</evidence>
<dbReference type="PANTHER" id="PTHR21137:SF35">
    <property type="entry name" value="ODORANT RECEPTOR 19A-RELATED"/>
    <property type="match status" value="1"/>
</dbReference>
<comment type="similarity">
    <text evidence="10">Belongs to the insect chemoreceptor superfamily. Heteromeric odorant receptor channel (TC 1.A.69) family.</text>
</comment>
<keyword evidence="7 10" id="KW-0472">Membrane</keyword>
<dbReference type="GeneID" id="108560168"/>
<evidence type="ECO:0000256" key="1">
    <source>
        <dbReference type="ARBA" id="ARBA00004651"/>
    </source>
</evidence>
<organism evidence="11 12">
    <name type="scientific">Nicrophorus vespilloides</name>
    <name type="common">Boreal carrion beetle</name>
    <dbReference type="NCBI Taxonomy" id="110193"/>
    <lineage>
        <taxon>Eukaryota</taxon>
        <taxon>Metazoa</taxon>
        <taxon>Ecdysozoa</taxon>
        <taxon>Arthropoda</taxon>
        <taxon>Hexapoda</taxon>
        <taxon>Insecta</taxon>
        <taxon>Pterygota</taxon>
        <taxon>Neoptera</taxon>
        <taxon>Endopterygota</taxon>
        <taxon>Coleoptera</taxon>
        <taxon>Polyphaga</taxon>
        <taxon>Staphyliniformia</taxon>
        <taxon>Silphidae</taxon>
        <taxon>Nicrophorinae</taxon>
        <taxon>Nicrophorus</taxon>
    </lineage>
</organism>
<evidence type="ECO:0000256" key="5">
    <source>
        <dbReference type="ARBA" id="ARBA00022725"/>
    </source>
</evidence>